<keyword evidence="1" id="KW-0812">Transmembrane</keyword>
<evidence type="ECO:0000313" key="3">
    <source>
        <dbReference type="Proteomes" id="UP000187209"/>
    </source>
</evidence>
<keyword evidence="1" id="KW-1133">Transmembrane helix</keyword>
<feature type="transmembrane region" description="Helical" evidence="1">
    <location>
        <begin position="244"/>
        <end position="263"/>
    </location>
</feature>
<feature type="transmembrane region" description="Helical" evidence="1">
    <location>
        <begin position="204"/>
        <end position="228"/>
    </location>
</feature>
<evidence type="ECO:0000313" key="2">
    <source>
        <dbReference type="EMBL" id="OMJ76160.1"/>
    </source>
</evidence>
<sequence length="376" mass="43418">MIWFLPLLAYGKIITKQLYSGPPVYIGRFWGENVGYRIICKLESDKVRSNARFDLQILASEKLLVNPNCNDFNGITIELSSPSHGSWSSDDQGNITIKAMNYFYLADCKKSLPNHTPIKVELTLKDSVTKFYSYDVSNLGYIYFFTCLNKLIIIILCIYEIYKERVEDIPITFIFILSALFLLASVFNSLYYSIYGIDGESYKFILVFSSFFSTFSEVSIIGILILLAADKFSPKDFSIGDKDFYVYIGIFSFELIISIVNIIRSESLEFFDIFGRTEGILWALERGYLLVLYIRYLKNKSFIKLVGFKNVKIIGGIYIILPLLLCLSWWGFYYYFYEGRYSFITQFSTDAVLIFLYKQFSSSNLAGLLPLKTHSF</sequence>
<evidence type="ECO:0000256" key="1">
    <source>
        <dbReference type="SAM" id="Phobius"/>
    </source>
</evidence>
<dbReference type="Proteomes" id="UP000187209">
    <property type="component" value="Unassembled WGS sequence"/>
</dbReference>
<accession>A0A1R2BHD0</accession>
<comment type="caution">
    <text evidence="2">The sequence shown here is derived from an EMBL/GenBank/DDBJ whole genome shotgun (WGS) entry which is preliminary data.</text>
</comment>
<feature type="transmembrane region" description="Helical" evidence="1">
    <location>
        <begin position="140"/>
        <end position="159"/>
    </location>
</feature>
<dbReference type="AlphaFoldDB" id="A0A1R2BHD0"/>
<dbReference type="EMBL" id="MPUH01000647">
    <property type="protein sequence ID" value="OMJ76160.1"/>
    <property type="molecule type" value="Genomic_DNA"/>
</dbReference>
<gene>
    <name evidence="2" type="ORF">SteCoe_24532</name>
</gene>
<feature type="transmembrane region" description="Helical" evidence="1">
    <location>
        <begin position="317"/>
        <end position="335"/>
    </location>
</feature>
<keyword evidence="3" id="KW-1185">Reference proteome</keyword>
<protein>
    <submittedName>
        <fullName evidence="2">Uncharacterized protein</fullName>
    </submittedName>
</protein>
<name>A0A1R2BHD0_9CILI</name>
<reference evidence="2 3" key="1">
    <citation type="submission" date="2016-11" db="EMBL/GenBank/DDBJ databases">
        <title>The macronuclear genome of Stentor coeruleus: a giant cell with tiny introns.</title>
        <authorList>
            <person name="Slabodnick M."/>
            <person name="Ruby J.G."/>
            <person name="Reiff S.B."/>
            <person name="Swart E.C."/>
            <person name="Gosai S."/>
            <person name="Prabakaran S."/>
            <person name="Witkowska E."/>
            <person name="Larue G.E."/>
            <person name="Fisher S."/>
            <person name="Freeman R.M."/>
            <person name="Gunawardena J."/>
            <person name="Chu W."/>
            <person name="Stover N.A."/>
            <person name="Gregory B.D."/>
            <person name="Nowacki M."/>
            <person name="Derisi J."/>
            <person name="Roy S.W."/>
            <person name="Marshall W.F."/>
            <person name="Sood P."/>
        </authorList>
    </citation>
    <scope>NUCLEOTIDE SEQUENCE [LARGE SCALE GENOMIC DNA]</scope>
    <source>
        <strain evidence="2">WM001</strain>
    </source>
</reference>
<organism evidence="2 3">
    <name type="scientific">Stentor coeruleus</name>
    <dbReference type="NCBI Taxonomy" id="5963"/>
    <lineage>
        <taxon>Eukaryota</taxon>
        <taxon>Sar</taxon>
        <taxon>Alveolata</taxon>
        <taxon>Ciliophora</taxon>
        <taxon>Postciliodesmatophora</taxon>
        <taxon>Heterotrichea</taxon>
        <taxon>Heterotrichida</taxon>
        <taxon>Stentoridae</taxon>
        <taxon>Stentor</taxon>
    </lineage>
</organism>
<keyword evidence="1" id="KW-0472">Membrane</keyword>
<feature type="transmembrane region" description="Helical" evidence="1">
    <location>
        <begin position="171"/>
        <end position="192"/>
    </location>
</feature>
<proteinExistence type="predicted"/>